<keyword evidence="14" id="KW-1185">Reference proteome</keyword>
<evidence type="ECO:0000256" key="9">
    <source>
        <dbReference type="ARBA" id="ARBA00022840"/>
    </source>
</evidence>
<feature type="region of interest" description="Disordered" evidence="11">
    <location>
        <begin position="213"/>
        <end position="294"/>
    </location>
</feature>
<comment type="subcellular location">
    <subcellularLocation>
        <location evidence="1">Cytoplasm</location>
    </subcellularLocation>
</comment>
<dbReference type="PROSITE" id="PS50011">
    <property type="entry name" value="PROTEIN_KINASE_DOM"/>
    <property type="match status" value="1"/>
</dbReference>
<dbReference type="Pfam" id="PF00069">
    <property type="entry name" value="Pkinase"/>
    <property type="match status" value="1"/>
</dbReference>
<evidence type="ECO:0000256" key="5">
    <source>
        <dbReference type="ARBA" id="ARBA00022553"/>
    </source>
</evidence>
<feature type="region of interest" description="Disordered" evidence="11">
    <location>
        <begin position="184"/>
        <end position="203"/>
    </location>
</feature>
<feature type="compositionally biased region" description="Polar residues" evidence="11">
    <location>
        <begin position="186"/>
        <end position="203"/>
    </location>
</feature>
<feature type="region of interest" description="Disordered" evidence="11">
    <location>
        <begin position="1269"/>
        <end position="1288"/>
    </location>
</feature>
<evidence type="ECO:0000256" key="8">
    <source>
        <dbReference type="ARBA" id="ARBA00022777"/>
    </source>
</evidence>
<feature type="compositionally biased region" description="Polar residues" evidence="11">
    <location>
        <begin position="110"/>
        <end position="129"/>
    </location>
</feature>
<dbReference type="InterPro" id="IPR017441">
    <property type="entry name" value="Protein_kinase_ATP_BS"/>
</dbReference>
<dbReference type="GO" id="GO:0005524">
    <property type="term" value="F:ATP binding"/>
    <property type="evidence" value="ECO:0007669"/>
    <property type="project" value="UniProtKB-UniRule"/>
</dbReference>
<feature type="region of interest" description="Disordered" evidence="11">
    <location>
        <begin position="143"/>
        <end position="173"/>
    </location>
</feature>
<feature type="domain" description="Protein kinase" evidence="12">
    <location>
        <begin position="568"/>
        <end position="906"/>
    </location>
</feature>
<feature type="region of interest" description="Disordered" evidence="11">
    <location>
        <begin position="372"/>
        <end position="391"/>
    </location>
</feature>
<feature type="region of interest" description="Disordered" evidence="11">
    <location>
        <begin position="986"/>
        <end position="1018"/>
    </location>
</feature>
<dbReference type="InterPro" id="IPR011009">
    <property type="entry name" value="Kinase-like_dom_sf"/>
</dbReference>
<dbReference type="PANTHER" id="PTHR24058:SF17">
    <property type="entry name" value="HOMEODOMAIN INTERACTING PROTEIN KINASE, ISOFORM D"/>
    <property type="match status" value="1"/>
</dbReference>
<dbReference type="GO" id="GO:0005634">
    <property type="term" value="C:nucleus"/>
    <property type="evidence" value="ECO:0007669"/>
    <property type="project" value="TreeGrafter"/>
</dbReference>
<dbReference type="PROSITE" id="PS00107">
    <property type="entry name" value="PROTEIN_KINASE_ATP"/>
    <property type="match status" value="1"/>
</dbReference>
<comment type="caution">
    <text evidence="13">The sequence shown here is derived from an EMBL/GenBank/DDBJ whole genome shotgun (WGS) entry which is preliminary data.</text>
</comment>
<dbReference type="Gene3D" id="3.30.200.20">
    <property type="entry name" value="Phosphorylase Kinase, domain 1"/>
    <property type="match status" value="1"/>
</dbReference>
<keyword evidence="8" id="KW-0418">Kinase</keyword>
<dbReference type="InterPro" id="IPR008271">
    <property type="entry name" value="Ser/Thr_kinase_AS"/>
</dbReference>
<keyword evidence="5" id="KW-0597">Phosphoprotein</keyword>
<dbReference type="PROSITE" id="PS00108">
    <property type="entry name" value="PROTEIN_KINASE_ST"/>
    <property type="match status" value="1"/>
</dbReference>
<keyword evidence="4" id="KW-0723">Serine/threonine-protein kinase</keyword>
<name>A0A8H5BFF6_9AGAR</name>
<dbReference type="GO" id="GO:0005737">
    <property type="term" value="C:cytoplasm"/>
    <property type="evidence" value="ECO:0007669"/>
    <property type="project" value="UniProtKB-SubCell"/>
</dbReference>
<dbReference type="GO" id="GO:0004713">
    <property type="term" value="F:protein tyrosine kinase activity"/>
    <property type="evidence" value="ECO:0007669"/>
    <property type="project" value="TreeGrafter"/>
</dbReference>
<evidence type="ECO:0000256" key="6">
    <source>
        <dbReference type="ARBA" id="ARBA00022679"/>
    </source>
</evidence>
<dbReference type="SUPFAM" id="SSF56112">
    <property type="entry name" value="Protein kinase-like (PK-like)"/>
    <property type="match status" value="1"/>
</dbReference>
<accession>A0A8H5BFF6</accession>
<feature type="compositionally biased region" description="Low complexity" evidence="11">
    <location>
        <begin position="272"/>
        <end position="283"/>
    </location>
</feature>
<dbReference type="FunFam" id="1.10.510.10:FF:000380">
    <property type="entry name" value="Serine/threonine-protein kinase ppk15"/>
    <property type="match status" value="1"/>
</dbReference>
<feature type="binding site" evidence="10">
    <location>
        <position position="597"/>
    </location>
    <ligand>
        <name>ATP</name>
        <dbReference type="ChEBI" id="CHEBI:30616"/>
    </ligand>
</feature>
<feature type="compositionally biased region" description="Low complexity" evidence="11">
    <location>
        <begin position="1271"/>
        <end position="1281"/>
    </location>
</feature>
<evidence type="ECO:0000256" key="4">
    <source>
        <dbReference type="ARBA" id="ARBA00022527"/>
    </source>
</evidence>
<feature type="compositionally biased region" description="Polar residues" evidence="11">
    <location>
        <begin position="921"/>
        <end position="933"/>
    </location>
</feature>
<dbReference type="FunFam" id="3.30.200.20:FF:000087">
    <property type="entry name" value="Dual specificity tyrosine-phosphorylation-regulated kinase 1A"/>
    <property type="match status" value="1"/>
</dbReference>
<feature type="region of interest" description="Disordered" evidence="11">
    <location>
        <begin position="1295"/>
        <end position="1341"/>
    </location>
</feature>
<feature type="compositionally biased region" description="Polar residues" evidence="11">
    <location>
        <begin position="989"/>
        <end position="1004"/>
    </location>
</feature>
<feature type="compositionally biased region" description="Polar residues" evidence="11">
    <location>
        <begin position="213"/>
        <end position="227"/>
    </location>
</feature>
<dbReference type="PANTHER" id="PTHR24058">
    <property type="entry name" value="DUAL SPECIFICITY PROTEIN KINASE"/>
    <property type="match status" value="1"/>
</dbReference>
<dbReference type="InterPro" id="IPR000719">
    <property type="entry name" value="Prot_kinase_dom"/>
</dbReference>
<dbReference type="Gene3D" id="1.10.510.10">
    <property type="entry name" value="Transferase(Phosphotransferase) domain 1"/>
    <property type="match status" value="1"/>
</dbReference>
<feature type="compositionally biased region" description="Polar residues" evidence="11">
    <location>
        <begin position="154"/>
        <end position="172"/>
    </location>
</feature>
<evidence type="ECO:0000256" key="2">
    <source>
        <dbReference type="ARBA" id="ARBA00008867"/>
    </source>
</evidence>
<evidence type="ECO:0000313" key="14">
    <source>
        <dbReference type="Proteomes" id="UP000567179"/>
    </source>
</evidence>
<dbReference type="CDD" id="cd14212">
    <property type="entry name" value="PKc_YAK1"/>
    <property type="match status" value="1"/>
</dbReference>
<feature type="region of interest" description="Disordered" evidence="11">
    <location>
        <begin position="914"/>
        <end position="949"/>
    </location>
</feature>
<keyword evidence="3" id="KW-0963">Cytoplasm</keyword>
<feature type="compositionally biased region" description="Low complexity" evidence="11">
    <location>
        <begin position="1006"/>
        <end position="1018"/>
    </location>
</feature>
<keyword evidence="6" id="KW-0808">Transferase</keyword>
<comment type="similarity">
    <text evidence="2">Belongs to the protein kinase superfamily. CMGC Ser/Thr protein kinase family. MNB/DYRK subfamily.</text>
</comment>
<organism evidence="13 14">
    <name type="scientific">Psilocybe cf. subviscida</name>
    <dbReference type="NCBI Taxonomy" id="2480587"/>
    <lineage>
        <taxon>Eukaryota</taxon>
        <taxon>Fungi</taxon>
        <taxon>Dikarya</taxon>
        <taxon>Basidiomycota</taxon>
        <taxon>Agaricomycotina</taxon>
        <taxon>Agaricomycetes</taxon>
        <taxon>Agaricomycetidae</taxon>
        <taxon>Agaricales</taxon>
        <taxon>Agaricineae</taxon>
        <taxon>Strophariaceae</taxon>
        <taxon>Psilocybe</taxon>
    </lineage>
</organism>
<evidence type="ECO:0000256" key="7">
    <source>
        <dbReference type="ARBA" id="ARBA00022741"/>
    </source>
</evidence>
<keyword evidence="9 10" id="KW-0067">ATP-binding</keyword>
<proteinExistence type="inferred from homology"/>
<evidence type="ECO:0000313" key="13">
    <source>
        <dbReference type="EMBL" id="KAF5321488.1"/>
    </source>
</evidence>
<sequence length="1341" mass="148676">MSIGTALASLTVNRHIAPHTVRDIVFVPGAAGYSLPVFTSERDISFKDNKQHQRLSQSTQKPMSEPELYMTDHNESFDLPRWQTQVEPLNSTHPSQSPYLYSGPPPPQVPAQQRMQSIHQGQTPTRQPRISQLVEQEQQLAPGLSPYTAGGQGQLSRSASLGANSGGISSTARIRRHQDDLEGAFTSDNQSMSGPRQQSQLPQNSYYSASIGYQQPSLNTTPSTADSYTDMYYNGSASHPPKRLQPGQHEINTSPANRTGRSPMRASNTPISSSPHDPYSQQPPYSPTYAYGNPVDQRAQTVGYRSHSRNHSQVKTEPYALVKTEPYSQVKTEPGPYTPVKTEAYSQVKQEQYAHVKNDSYGHVKNDSYGHVKNETSTPPLPSAYPSQTSSQSNAAYASNLVNNYHGSYAMDTSSPHPPQTHHGMNIKASHSNPSTPLSYMHPNSSQGSHYYAQDHAMAVDPPPKRRAPGFRRVRTAHDLQPRHDIPPGTRRMGTDGTYLSPLRQLTTNILDTYRICNPQFRYESTHNPRRVLTKPSKPAHNDGYDNDDYDYILYVNDWLGSDDGQKYLILDILGQGTFGQVVKCQNMKTHEIVAVKVVKNKPAYFNQSMMEVTILELLNKTCDPNDEHHILRLRDSFIHRQHLCLVFELLSSNLYELIKQNQFQGLSTQLVKVFMAQLLDALTILKDARLIHCDLKPENILLKSLQSPQIKVIDFGSACHERQTVYTYIQSRFYRSPEVLLGMSYTASIDMWSLGCIAVELFLGLPLFPGTSEYNQLTRIVEMLGMPPLSMLNTGKQTSQFFDSYEVYNNATNSNEKRYRLKSLEQYSREHNTNEQPGKQYFKATSLPDIINTAPMPTTKSSRQAHEMEKELNNRLAFIDFCQGLLNLNPVTRWTPQQARMHPFITGEKYTKPFVPDGLTPTQLQPSTSGNTDPKRPYGGLVPSQPKGTRAYTDAAAYNQHLAQHQAYTAQAQSQAATTFRNPYMTGQPAQQQIPASSYNPSTDPVAQGYPPQPQQQQAQVQYSTNPASAAGRGLVHQNSPGHITGATGAQYATATAGAGAHMQANPYVPNARARANTINQMDSVVPPALARLQHMNQDPLGGRNLTPVLNRDDAMREWERRQTGKPAAASQPYQPLEYLQQQAEMVGSGTMGTWGAPQRYPPPPSKLSHAYQPTIMVDDDNNSRRDAVMSNVRSAARSEGPSTAYSTTGVISSPPQAYTSNATTTGNRYPATYTQNPAASAFDSIDRRTDIGNMYVPMQPDQYQPYATGAQQQQQGGAARHVAPPAQAVPPSYYGVGVVQGQPMNTSAPPPQQRNPFQQADASQGAAKGRGNGMDTWQR</sequence>
<dbReference type="InterPro" id="IPR050494">
    <property type="entry name" value="Ser_Thr_dual-spec_kinase"/>
</dbReference>
<dbReference type="EMBL" id="JAACJJ010000028">
    <property type="protein sequence ID" value="KAF5321488.1"/>
    <property type="molecule type" value="Genomic_DNA"/>
</dbReference>
<reference evidence="13 14" key="1">
    <citation type="journal article" date="2020" name="ISME J.">
        <title>Uncovering the hidden diversity of litter-decomposition mechanisms in mushroom-forming fungi.</title>
        <authorList>
            <person name="Floudas D."/>
            <person name="Bentzer J."/>
            <person name="Ahren D."/>
            <person name="Johansson T."/>
            <person name="Persson P."/>
            <person name="Tunlid A."/>
        </authorList>
    </citation>
    <scope>NUCLEOTIDE SEQUENCE [LARGE SCALE GENOMIC DNA]</scope>
    <source>
        <strain evidence="13 14">CBS 101986</strain>
    </source>
</reference>
<evidence type="ECO:0000256" key="11">
    <source>
        <dbReference type="SAM" id="MobiDB-lite"/>
    </source>
</evidence>
<protein>
    <recommendedName>
        <fullName evidence="12">Protein kinase domain-containing protein</fullName>
    </recommendedName>
</protein>
<feature type="compositionally biased region" description="Polar residues" evidence="11">
    <location>
        <begin position="88"/>
        <end position="99"/>
    </location>
</feature>
<feature type="region of interest" description="Disordered" evidence="11">
    <location>
        <begin position="88"/>
        <end position="129"/>
    </location>
</feature>
<evidence type="ECO:0000259" key="12">
    <source>
        <dbReference type="PROSITE" id="PS50011"/>
    </source>
</evidence>
<gene>
    <name evidence="13" type="ORF">D9619_001568</name>
</gene>
<evidence type="ECO:0000256" key="3">
    <source>
        <dbReference type="ARBA" id="ARBA00022490"/>
    </source>
</evidence>
<dbReference type="OrthoDB" id="9332038at2759"/>
<evidence type="ECO:0000256" key="10">
    <source>
        <dbReference type="PROSITE-ProRule" id="PRU10141"/>
    </source>
</evidence>
<evidence type="ECO:0000256" key="1">
    <source>
        <dbReference type="ARBA" id="ARBA00004496"/>
    </source>
</evidence>
<dbReference type="GO" id="GO:0004674">
    <property type="term" value="F:protein serine/threonine kinase activity"/>
    <property type="evidence" value="ECO:0007669"/>
    <property type="project" value="UniProtKB-KW"/>
</dbReference>
<feature type="compositionally biased region" description="Polar residues" evidence="11">
    <location>
        <begin position="250"/>
        <end position="271"/>
    </location>
</feature>
<dbReference type="Proteomes" id="UP000567179">
    <property type="component" value="Unassembled WGS sequence"/>
</dbReference>
<dbReference type="SMART" id="SM00220">
    <property type="entry name" value="S_TKc"/>
    <property type="match status" value="1"/>
</dbReference>
<keyword evidence="7 10" id="KW-0547">Nucleotide-binding</keyword>